<keyword evidence="1 5" id="KW-1003">Cell membrane</keyword>
<evidence type="ECO:0000259" key="7">
    <source>
        <dbReference type="PROSITE" id="PS50222"/>
    </source>
</evidence>
<dbReference type="PIRSF" id="PIRSF003101">
    <property type="entry name" value="FtsA"/>
    <property type="match status" value="1"/>
</dbReference>
<reference evidence="8 9" key="1">
    <citation type="journal article" date="2016" name="Nat. Commun.">
        <title>Thousands of microbial genomes shed light on interconnected biogeochemical processes in an aquifer system.</title>
        <authorList>
            <person name="Anantharaman K."/>
            <person name="Brown C.T."/>
            <person name="Hug L.A."/>
            <person name="Sharon I."/>
            <person name="Castelle C.J."/>
            <person name="Probst A.J."/>
            <person name="Thomas B.C."/>
            <person name="Singh A."/>
            <person name="Wilkins M.J."/>
            <person name="Karaoz U."/>
            <person name="Brodie E.L."/>
            <person name="Williams K.H."/>
            <person name="Hubbard S.S."/>
            <person name="Banfield J.F."/>
        </authorList>
    </citation>
    <scope>NUCLEOTIDE SEQUENCE [LARGE SCALE GENOMIC DNA]</scope>
</reference>
<dbReference type="InterPro" id="IPR020823">
    <property type="entry name" value="Cell_div_FtsA"/>
</dbReference>
<feature type="domain" description="EF-hand" evidence="7">
    <location>
        <begin position="271"/>
        <end position="306"/>
    </location>
</feature>
<dbReference type="SMART" id="SM00842">
    <property type="entry name" value="FtsA"/>
    <property type="match status" value="1"/>
</dbReference>
<dbReference type="PANTHER" id="PTHR32432">
    <property type="entry name" value="CELL DIVISION PROTEIN FTSA-RELATED"/>
    <property type="match status" value="1"/>
</dbReference>
<comment type="subcellular location">
    <subcellularLocation>
        <location evidence="5">Cell membrane</location>
        <topology evidence="5">Peripheral membrane protein</topology>
        <orientation evidence="5">Cytoplasmic side</orientation>
    </subcellularLocation>
    <text evidence="5">Localizes to the Z ring in an FtsZ-dependent manner. Targeted to the membrane through a conserved C-terminal amphipathic helix.</text>
</comment>
<name>A0A1G1XQ21_9BACT</name>
<dbReference type="Pfam" id="PF14450">
    <property type="entry name" value="FtsA"/>
    <property type="match status" value="1"/>
</dbReference>
<accession>A0A1G1XQ21</accession>
<sequence length="414" mass="44901">MAHEDIIVGLDVGSTSIKVAVGSKTLNEKKEPKLHLIGIIEQPTEGISRGIITNMEEAMNSISKAIEKAEKLTGLPLEQAWVSISGGHIIAQISRGVVAVSKTDGEIRAEDYERALDAAKAVTTPPNFEILHVIPRSFTVDGQTGIKDPIGMTGVRLEVETYIIMGLSSQIKDLTKCVYQTGLDIEDLVLGILATSKAVVTNRQKELGVAVVNIGGATTSVAIFEQGDLLRTAIIPIGSEHITSDIAIGLRTSIDTAEAIKLKYGVATNKDIDKKSDFDLKEFDENEDGLISRKYLAEIIEARAEEITEKIDQELKEVDRSGALPAGIILTGGGAKLPRMIDVCKRKLRLPASLGYPYDITSVIDRVNDLSFTTAIGLVKWGINMSKEPKGISRFKGVNKISQKIRKWFKSIAP</sequence>
<dbReference type="InterPro" id="IPR050696">
    <property type="entry name" value="FtsA/MreB"/>
</dbReference>
<dbReference type="NCBIfam" id="TIGR01174">
    <property type="entry name" value="ftsA"/>
    <property type="match status" value="1"/>
</dbReference>
<dbReference type="HAMAP" id="MF_02033">
    <property type="entry name" value="FtsA"/>
    <property type="match status" value="1"/>
</dbReference>
<evidence type="ECO:0000256" key="5">
    <source>
        <dbReference type="HAMAP-Rule" id="MF_02033"/>
    </source>
</evidence>
<comment type="function">
    <text evidence="5 6">Cell division protein that is involved in the assembly of the Z ring. May serve as a membrane anchor for the Z ring.</text>
</comment>
<protein>
    <recommendedName>
        <fullName evidence="5 6">Cell division protein FtsA</fullName>
    </recommendedName>
</protein>
<dbReference type="AlphaFoldDB" id="A0A1G1XQ21"/>
<organism evidence="8 9">
    <name type="scientific">Candidatus Buchananbacteria bacterium RBG_13_39_9</name>
    <dbReference type="NCBI Taxonomy" id="1797531"/>
    <lineage>
        <taxon>Bacteria</taxon>
        <taxon>Candidatus Buchananiibacteriota</taxon>
    </lineage>
</organism>
<dbReference type="PANTHER" id="PTHR32432:SF4">
    <property type="entry name" value="CELL DIVISION PROTEIN FTSA"/>
    <property type="match status" value="1"/>
</dbReference>
<evidence type="ECO:0000256" key="2">
    <source>
        <dbReference type="ARBA" id="ARBA00022618"/>
    </source>
</evidence>
<dbReference type="EMBL" id="MHIA01000017">
    <property type="protein sequence ID" value="OGY42145.1"/>
    <property type="molecule type" value="Genomic_DNA"/>
</dbReference>
<comment type="similarity">
    <text evidence="5 6">Belongs to the FtsA/MreB family.</text>
</comment>
<dbReference type="GO" id="GO:0005509">
    <property type="term" value="F:calcium ion binding"/>
    <property type="evidence" value="ECO:0007669"/>
    <property type="project" value="InterPro"/>
</dbReference>
<keyword evidence="2 5" id="KW-0132">Cell division</keyword>
<dbReference type="InterPro" id="IPR002048">
    <property type="entry name" value="EF_hand_dom"/>
</dbReference>
<evidence type="ECO:0000313" key="8">
    <source>
        <dbReference type="EMBL" id="OGY42145.1"/>
    </source>
</evidence>
<dbReference type="CDD" id="cd24048">
    <property type="entry name" value="ASKHA_NBD_FtsA"/>
    <property type="match status" value="1"/>
</dbReference>
<dbReference type="Gene3D" id="3.30.1490.110">
    <property type="match status" value="1"/>
</dbReference>
<keyword evidence="4 5" id="KW-0131">Cell cycle</keyword>
<dbReference type="InterPro" id="IPR003494">
    <property type="entry name" value="SHS2_FtsA"/>
</dbReference>
<evidence type="ECO:0000256" key="6">
    <source>
        <dbReference type="PIRNR" id="PIRNR003101"/>
    </source>
</evidence>
<proteinExistence type="inferred from homology"/>
<evidence type="ECO:0000256" key="3">
    <source>
        <dbReference type="ARBA" id="ARBA00023136"/>
    </source>
</evidence>
<dbReference type="InterPro" id="IPR043129">
    <property type="entry name" value="ATPase_NBD"/>
</dbReference>
<comment type="subunit">
    <text evidence="5">Self-interacts. Interacts with FtsZ.</text>
</comment>
<evidence type="ECO:0000256" key="1">
    <source>
        <dbReference type="ARBA" id="ARBA00022475"/>
    </source>
</evidence>
<evidence type="ECO:0000256" key="4">
    <source>
        <dbReference type="ARBA" id="ARBA00023306"/>
    </source>
</evidence>
<dbReference type="GO" id="GO:0032153">
    <property type="term" value="C:cell division site"/>
    <property type="evidence" value="ECO:0007669"/>
    <property type="project" value="UniProtKB-UniRule"/>
</dbReference>
<dbReference type="Proteomes" id="UP000176260">
    <property type="component" value="Unassembled WGS sequence"/>
</dbReference>
<evidence type="ECO:0000313" key="9">
    <source>
        <dbReference type="Proteomes" id="UP000176260"/>
    </source>
</evidence>
<keyword evidence="3 5" id="KW-0472">Membrane</keyword>
<dbReference type="SUPFAM" id="SSF53067">
    <property type="entry name" value="Actin-like ATPase domain"/>
    <property type="match status" value="2"/>
</dbReference>
<dbReference type="GO" id="GO:0009898">
    <property type="term" value="C:cytoplasmic side of plasma membrane"/>
    <property type="evidence" value="ECO:0007669"/>
    <property type="project" value="UniProtKB-UniRule"/>
</dbReference>
<dbReference type="GO" id="GO:0043093">
    <property type="term" value="P:FtsZ-dependent cytokinesis"/>
    <property type="evidence" value="ECO:0007669"/>
    <property type="project" value="UniProtKB-UniRule"/>
</dbReference>
<dbReference type="Pfam" id="PF02491">
    <property type="entry name" value="SHS2_FTSA"/>
    <property type="match status" value="1"/>
</dbReference>
<gene>
    <name evidence="5" type="primary">ftsA</name>
    <name evidence="8" type="ORF">A2Y67_02060</name>
</gene>
<comment type="caution">
    <text evidence="8">The sequence shown here is derived from an EMBL/GenBank/DDBJ whole genome shotgun (WGS) entry which is preliminary data.</text>
</comment>
<dbReference type="PROSITE" id="PS50222">
    <property type="entry name" value="EF_HAND_2"/>
    <property type="match status" value="1"/>
</dbReference>
<dbReference type="Gene3D" id="3.30.420.40">
    <property type="match status" value="2"/>
</dbReference>